<name>A0A1D2N0P8_ORCCI</name>
<dbReference type="AlphaFoldDB" id="A0A1D2N0P8"/>
<proteinExistence type="inferred from homology"/>
<dbReference type="InterPro" id="IPR027417">
    <property type="entry name" value="P-loop_NTPase"/>
</dbReference>
<organism evidence="3 4">
    <name type="scientific">Orchesella cincta</name>
    <name type="common">Springtail</name>
    <name type="synonym">Podura cincta</name>
    <dbReference type="NCBI Taxonomy" id="48709"/>
    <lineage>
        <taxon>Eukaryota</taxon>
        <taxon>Metazoa</taxon>
        <taxon>Ecdysozoa</taxon>
        <taxon>Arthropoda</taxon>
        <taxon>Hexapoda</taxon>
        <taxon>Collembola</taxon>
        <taxon>Entomobryomorpha</taxon>
        <taxon>Entomobryoidea</taxon>
        <taxon>Orchesellidae</taxon>
        <taxon>Orchesellinae</taxon>
        <taxon>Orchesella</taxon>
    </lineage>
</organism>
<reference evidence="3 4" key="1">
    <citation type="journal article" date="2016" name="Genome Biol. Evol.">
        <title>Gene Family Evolution Reflects Adaptation to Soil Environmental Stressors in the Genome of the Collembolan Orchesella cincta.</title>
        <authorList>
            <person name="Faddeeva-Vakhrusheva A."/>
            <person name="Derks M.F."/>
            <person name="Anvar S.Y."/>
            <person name="Agamennone V."/>
            <person name="Suring W."/>
            <person name="Smit S."/>
            <person name="van Straalen N.M."/>
            <person name="Roelofs D."/>
        </authorList>
    </citation>
    <scope>NUCLEOTIDE SEQUENCE [LARGE SCALE GENOMIC DNA]</scope>
    <source>
        <tissue evidence="3">Mixed pool</tissue>
    </source>
</reference>
<protein>
    <recommendedName>
        <fullName evidence="5">WSC domain-containing protein 1</fullName>
    </recommendedName>
</protein>
<dbReference type="OrthoDB" id="5985073at2759"/>
<feature type="region of interest" description="Disordered" evidence="2">
    <location>
        <begin position="1"/>
        <end position="25"/>
    </location>
</feature>
<dbReference type="OMA" id="EFLQFPV"/>
<dbReference type="Gene3D" id="3.40.50.300">
    <property type="entry name" value="P-loop containing nucleotide triphosphate hydrolases"/>
    <property type="match status" value="1"/>
</dbReference>
<sequence length="316" mass="35332">MTADRSNEKGGGGQSTGSGVQQGDDGNIVSVVAMDKNGGSQLNIHSRRDAGYMNDMMRSRAIFKCVPVHYREKTGSIVALASFPGSGVFTGSVYKDFALLRNGFPAESITNGRVLVVKTHESGSPARSLFEKAILLVRKPSEAILAEFNRRAAGHIGHAGRDKYTRNAGRCEVQIKECNLNWSQFVAQKAKSWTETNLDWIDHFSGPLLITMYHQLVQNTTQELNSILEFLQEPVPDTVMNCVLSNKEGIYRRRKKYVQFNPFTPQMERFLAAQEKIVYNAIQRRIAKDTAKVIPVYNSTFTARDEVFMSLQQQVS</sequence>
<accession>A0A1D2N0P8</accession>
<gene>
    <name evidence="3" type="ORF">Ocin01_07808</name>
</gene>
<comment type="caution">
    <text evidence="3">The sequence shown here is derived from an EMBL/GenBank/DDBJ whole genome shotgun (WGS) entry which is preliminary data.</text>
</comment>
<dbReference type="EMBL" id="LJIJ01000315">
    <property type="protein sequence ID" value="ODM98863.1"/>
    <property type="molecule type" value="Genomic_DNA"/>
</dbReference>
<comment type="similarity">
    <text evidence="1">Belongs to the WSCD family.</text>
</comment>
<evidence type="ECO:0008006" key="5">
    <source>
        <dbReference type="Google" id="ProtNLM"/>
    </source>
</evidence>
<dbReference type="Proteomes" id="UP000094527">
    <property type="component" value="Unassembled WGS sequence"/>
</dbReference>
<evidence type="ECO:0000313" key="3">
    <source>
        <dbReference type="EMBL" id="ODM98863.1"/>
    </source>
</evidence>
<dbReference type="PANTHER" id="PTHR45964">
    <property type="entry name" value="WSCD FAMILY MEMBER CG9164"/>
    <property type="match status" value="1"/>
</dbReference>
<dbReference type="PANTHER" id="PTHR45964:SF5">
    <property type="entry name" value="WSCD FAMILY MEMBER CG9164"/>
    <property type="match status" value="1"/>
</dbReference>
<keyword evidence="4" id="KW-1185">Reference proteome</keyword>
<dbReference type="SUPFAM" id="SSF52540">
    <property type="entry name" value="P-loop containing nucleoside triphosphate hydrolases"/>
    <property type="match status" value="1"/>
</dbReference>
<evidence type="ECO:0000256" key="2">
    <source>
        <dbReference type="SAM" id="MobiDB-lite"/>
    </source>
</evidence>
<dbReference type="InterPro" id="IPR051589">
    <property type="entry name" value="Sialate-O-sulfotransferase"/>
</dbReference>
<evidence type="ECO:0000256" key="1">
    <source>
        <dbReference type="ARBA" id="ARBA00010236"/>
    </source>
</evidence>
<dbReference type="STRING" id="48709.A0A1D2N0P8"/>
<evidence type="ECO:0000313" key="4">
    <source>
        <dbReference type="Proteomes" id="UP000094527"/>
    </source>
</evidence>